<keyword evidence="1 4" id="KW-0808">Transferase</keyword>
<dbReference type="InterPro" id="IPR015421">
    <property type="entry name" value="PyrdxlP-dep_Trfase_major"/>
</dbReference>
<reference evidence="6" key="1">
    <citation type="submission" date="2021-12" db="EMBL/GenBank/DDBJ databases">
        <authorList>
            <person name="King R."/>
        </authorList>
    </citation>
    <scope>NUCLEOTIDE SEQUENCE</scope>
</reference>
<comment type="catalytic activity">
    <reaction evidence="4">
        <text>Mo-molybdopterin + L-cysteine + AH2 = thio-Mo-molybdopterin + L-alanine + A + H2O</text>
        <dbReference type="Rhea" id="RHEA:42636"/>
        <dbReference type="ChEBI" id="CHEBI:13193"/>
        <dbReference type="ChEBI" id="CHEBI:15377"/>
        <dbReference type="ChEBI" id="CHEBI:17499"/>
        <dbReference type="ChEBI" id="CHEBI:35235"/>
        <dbReference type="ChEBI" id="CHEBI:57972"/>
        <dbReference type="ChEBI" id="CHEBI:71302"/>
        <dbReference type="ChEBI" id="CHEBI:82685"/>
        <dbReference type="EC" id="2.8.1.9"/>
    </reaction>
</comment>
<dbReference type="InterPro" id="IPR028886">
    <property type="entry name" value="MoCo_sulfurase"/>
</dbReference>
<evidence type="ECO:0000256" key="1">
    <source>
        <dbReference type="ARBA" id="ARBA00022679"/>
    </source>
</evidence>
<dbReference type="PANTHER" id="PTHR14237:SF80">
    <property type="entry name" value="MOLYBDENUM COFACTOR SULFURASE"/>
    <property type="match status" value="1"/>
</dbReference>
<organism evidence="6 7">
    <name type="scientific">Bemisia tabaci</name>
    <name type="common">Sweetpotato whitefly</name>
    <name type="synonym">Aleurodes tabaci</name>
    <dbReference type="NCBI Taxonomy" id="7038"/>
    <lineage>
        <taxon>Eukaryota</taxon>
        <taxon>Metazoa</taxon>
        <taxon>Ecdysozoa</taxon>
        <taxon>Arthropoda</taxon>
        <taxon>Hexapoda</taxon>
        <taxon>Insecta</taxon>
        <taxon>Pterygota</taxon>
        <taxon>Neoptera</taxon>
        <taxon>Paraneoptera</taxon>
        <taxon>Hemiptera</taxon>
        <taxon>Sternorrhyncha</taxon>
        <taxon>Aleyrodoidea</taxon>
        <taxon>Aleyrodidae</taxon>
        <taxon>Aleyrodinae</taxon>
        <taxon>Bemisia</taxon>
    </lineage>
</organism>
<dbReference type="InterPro" id="IPR015424">
    <property type="entry name" value="PyrdxlP-dep_Trfase"/>
</dbReference>
<dbReference type="Proteomes" id="UP001152759">
    <property type="component" value="Chromosome 4"/>
</dbReference>
<dbReference type="InterPro" id="IPR005302">
    <property type="entry name" value="MoCF_Sase_C"/>
</dbReference>
<gene>
    <name evidence="4" type="primary">mal</name>
    <name evidence="6" type="ORF">BEMITA_LOCUS7092</name>
</gene>
<keyword evidence="7" id="KW-1185">Reference proteome</keyword>
<dbReference type="SUPFAM" id="SSF50800">
    <property type="entry name" value="PK beta-barrel domain-like"/>
    <property type="match status" value="1"/>
</dbReference>
<accession>A0A9P0ABN3</accession>
<dbReference type="GO" id="GO:0030151">
    <property type="term" value="F:molybdenum ion binding"/>
    <property type="evidence" value="ECO:0007669"/>
    <property type="project" value="UniProtKB-UniRule"/>
</dbReference>
<dbReference type="Pfam" id="PF00266">
    <property type="entry name" value="Aminotran_5"/>
    <property type="match status" value="1"/>
</dbReference>
<comment type="similarity">
    <text evidence="4">Belongs to the class-V pyridoxal-phosphate-dependent aminotransferase family. MOCOS subfamily.</text>
</comment>
<dbReference type="PROSITE" id="PS51340">
    <property type="entry name" value="MOSC"/>
    <property type="match status" value="1"/>
</dbReference>
<sequence length="833" mass="94570">MDPLQERRDKYFKRLQVTGTCYLDHAGAGLYSDNQIDAVRKDLIYNVFGNPHSANSVSLRCRDSVDQVRNRVLKHFNTTADEYSVIFTSGATAAMKMVADSFDWADSSATTRSHFVYAQDNHTSVLGLAESFRDKPVIVKSLHHDNLIDIFTQETLEAQSEISDPCNLANSLFVYSAECNFSGVKYPLDWIRKSHEGYLNEYCGLERKHRGVKWLCLLDAATYLSTNELDLTEYKPDFVCVSFYKIFGYPTGLGALLIRNTSSGALKRRYFGGGTVKIALSDGSFHELRDSMHERFEDGTVNYLAILSLIHGFSSINEVTGGMRNVAQTTFNLAQYTYIKLLKLHHSNGKRAVELYTDTDYSSHLHQGGIVTFNLLRDNGEYIGFMEVLNLANLHNIQLRTGCFCNPGACQRHLKLTNEQLLANFEAGHVCGDSRDLLNGHPTGAVRVSFGYSSTQCDADKLLDLIIRCFVTKPIIEKLPDDWGLRLKKLNRFVPGLQNKEKINLPQNGVSEKKDQKNEEANCLSDKSFVSSFPRMVSRSRSGEGPQLHIKRIFLYPIKSCAYFEVESSWIINETGLQFDREWMIIDERGVALTQKYEPRLCFIQPRVNLRTQHLELHYKDHHGFCRVPLNLAEDNSINSGGNNVSLCQSKVCGDNITIRDCGEDVALWLAKLLDRDNIRLVRHIQRHSKNNSGINKLPLTLSNQGQYLLINMASVQWLRELVAESIDLTEENLMHRFRCNFVISPTEKPMEELKWTELKIGNLKFKVDSPCTRCPVICVDQKTGEKINEPFTTLAANLKGKVQFGIYLRLIEDSLISQKIIYVNDTVENIKP</sequence>
<feature type="active site" evidence="4">
    <location>
        <position position="405"/>
    </location>
</feature>
<comment type="cofactor">
    <cofactor evidence="4">
        <name>pyridoxal 5'-phosphate</name>
        <dbReference type="ChEBI" id="CHEBI:597326"/>
    </cofactor>
</comment>
<dbReference type="GO" id="GO:0030170">
    <property type="term" value="F:pyridoxal phosphate binding"/>
    <property type="evidence" value="ECO:0007669"/>
    <property type="project" value="UniProtKB-UniRule"/>
</dbReference>
<keyword evidence="3 4" id="KW-0501">Molybdenum cofactor biosynthesis</keyword>
<feature type="modified residue" description="N6-(pyridoxal phosphate)lysine" evidence="4">
    <location>
        <position position="245"/>
    </location>
</feature>
<dbReference type="AlphaFoldDB" id="A0A9P0ABN3"/>
<name>A0A9P0ABN3_BEMTA</name>
<feature type="domain" description="MOSC" evidence="5">
    <location>
        <begin position="679"/>
        <end position="831"/>
    </location>
</feature>
<dbReference type="EC" id="2.8.1.9" evidence="4"/>
<dbReference type="EMBL" id="OU963865">
    <property type="protein sequence ID" value="CAH0388157.1"/>
    <property type="molecule type" value="Genomic_DNA"/>
</dbReference>
<dbReference type="GO" id="GO:0016829">
    <property type="term" value="F:lyase activity"/>
    <property type="evidence" value="ECO:0007669"/>
    <property type="project" value="UniProtKB-UniRule"/>
</dbReference>
<evidence type="ECO:0000313" key="6">
    <source>
        <dbReference type="EMBL" id="CAH0388157.1"/>
    </source>
</evidence>
<dbReference type="SUPFAM" id="SSF141673">
    <property type="entry name" value="MOSC N-terminal domain-like"/>
    <property type="match status" value="1"/>
</dbReference>
<dbReference type="Pfam" id="PF03476">
    <property type="entry name" value="MOSC_N"/>
    <property type="match status" value="1"/>
</dbReference>
<evidence type="ECO:0000256" key="4">
    <source>
        <dbReference type="HAMAP-Rule" id="MF_03050"/>
    </source>
</evidence>
<dbReference type="SUPFAM" id="SSF53383">
    <property type="entry name" value="PLP-dependent transferases"/>
    <property type="match status" value="1"/>
</dbReference>
<evidence type="ECO:0000256" key="3">
    <source>
        <dbReference type="ARBA" id="ARBA00023150"/>
    </source>
</evidence>
<dbReference type="PANTHER" id="PTHR14237">
    <property type="entry name" value="MOLYBDOPTERIN COFACTOR SULFURASE MOSC"/>
    <property type="match status" value="1"/>
</dbReference>
<dbReference type="InterPro" id="IPR011037">
    <property type="entry name" value="Pyrv_Knase-like_insert_dom_sf"/>
</dbReference>
<protein>
    <recommendedName>
        <fullName evidence="4">Molybdenum cofactor sulfurase</fullName>
        <shortName evidence="4">MCS</shortName>
        <shortName evidence="4">MOS</shortName>
        <shortName evidence="4">MoCo sulfurase</shortName>
        <ecNumber evidence="4">2.8.1.9</ecNumber>
    </recommendedName>
    <alternativeName>
        <fullName evidence="4">Molybdenum cofactor sulfurtransferase</fullName>
    </alternativeName>
    <alternativeName>
        <fullName evidence="4">Protein maroon-like</fullName>
        <shortName evidence="4">Ma-l</shortName>
    </alternativeName>
</protein>
<comment type="function">
    <text evidence="4">Sulfurates the molybdenum cofactor. Sulfation of molybdenum is essential for xanthine dehydrogenase (XDH) and aldehyde oxidase (ADO) enzymes in which molybdenum cofactor is liganded by 1 oxygen and 1 sulfur atom in active form.</text>
</comment>
<dbReference type="HAMAP" id="MF_03050">
    <property type="entry name" value="MOCOS"/>
    <property type="match status" value="1"/>
</dbReference>
<evidence type="ECO:0000259" key="5">
    <source>
        <dbReference type="PROSITE" id="PS51340"/>
    </source>
</evidence>
<dbReference type="InterPro" id="IPR005303">
    <property type="entry name" value="MOCOS_middle"/>
</dbReference>
<dbReference type="Pfam" id="PF03473">
    <property type="entry name" value="MOSC"/>
    <property type="match status" value="1"/>
</dbReference>
<evidence type="ECO:0000256" key="2">
    <source>
        <dbReference type="ARBA" id="ARBA00022898"/>
    </source>
</evidence>
<evidence type="ECO:0000313" key="7">
    <source>
        <dbReference type="Proteomes" id="UP001152759"/>
    </source>
</evidence>
<dbReference type="GO" id="GO:0008265">
    <property type="term" value="F:molybdenum cofactor sulfurtransferase activity"/>
    <property type="evidence" value="ECO:0007669"/>
    <property type="project" value="UniProtKB-UniRule"/>
</dbReference>
<dbReference type="GO" id="GO:0006777">
    <property type="term" value="P:Mo-molybdopterin cofactor biosynthetic process"/>
    <property type="evidence" value="ECO:0007669"/>
    <property type="project" value="UniProtKB-UniRule"/>
</dbReference>
<dbReference type="Gene3D" id="3.40.640.10">
    <property type="entry name" value="Type I PLP-dependent aspartate aminotransferase-like (Major domain)"/>
    <property type="match status" value="1"/>
</dbReference>
<dbReference type="InterPro" id="IPR000192">
    <property type="entry name" value="Aminotrans_V_dom"/>
</dbReference>
<proteinExistence type="inferred from homology"/>
<keyword evidence="2 4" id="KW-0663">Pyridoxal phosphate</keyword>